<dbReference type="FunFam" id="1.20.1280.290:FF:000009">
    <property type="entry name" value="PQ loop repeat family protein"/>
    <property type="match status" value="1"/>
</dbReference>
<gene>
    <name evidence="8" type="ORF">AMATHDRAFT_73104</name>
</gene>
<feature type="transmembrane region" description="Helical" evidence="7">
    <location>
        <begin position="221"/>
        <end position="241"/>
    </location>
</feature>
<dbReference type="AlphaFoldDB" id="A0A2A9NX97"/>
<reference evidence="8 9" key="1">
    <citation type="submission" date="2014-02" db="EMBL/GenBank/DDBJ databases">
        <title>Transposable element dynamics among asymbiotic and ectomycorrhizal Amanita fungi.</title>
        <authorList>
            <consortium name="DOE Joint Genome Institute"/>
            <person name="Hess J."/>
            <person name="Skrede I."/>
            <person name="Wolfe B."/>
            <person name="LaButti K."/>
            <person name="Ohm R.A."/>
            <person name="Grigoriev I.V."/>
            <person name="Pringle A."/>
        </authorList>
    </citation>
    <scope>NUCLEOTIDE SEQUENCE [LARGE SCALE GENOMIC DNA]</scope>
    <source>
        <strain evidence="8 9">SKay4041</strain>
    </source>
</reference>
<accession>A0A2A9NX97</accession>
<feature type="transmembrane region" description="Helical" evidence="7">
    <location>
        <begin position="191"/>
        <end position="209"/>
    </location>
</feature>
<organism evidence="8 9">
    <name type="scientific">Amanita thiersii Skay4041</name>
    <dbReference type="NCBI Taxonomy" id="703135"/>
    <lineage>
        <taxon>Eukaryota</taxon>
        <taxon>Fungi</taxon>
        <taxon>Dikarya</taxon>
        <taxon>Basidiomycota</taxon>
        <taxon>Agaricomycotina</taxon>
        <taxon>Agaricomycetes</taxon>
        <taxon>Agaricomycetidae</taxon>
        <taxon>Agaricales</taxon>
        <taxon>Pluteineae</taxon>
        <taxon>Amanitaceae</taxon>
        <taxon>Amanita</taxon>
    </lineage>
</organism>
<evidence type="ECO:0000313" key="9">
    <source>
        <dbReference type="Proteomes" id="UP000242287"/>
    </source>
</evidence>
<dbReference type="PANTHER" id="PTHR16201:SF44">
    <property type="entry name" value="SEVEN TRANSMEMBRANE PROTEIN 1"/>
    <property type="match status" value="1"/>
</dbReference>
<dbReference type="PANTHER" id="PTHR16201">
    <property type="entry name" value="SEVEN TRANSMEMBRANE PROTEIN 1-RELATED"/>
    <property type="match status" value="1"/>
</dbReference>
<comment type="subcellular location">
    <subcellularLocation>
        <location evidence="1">Membrane</location>
        <topology evidence="1">Multi-pass membrane protein</topology>
    </subcellularLocation>
</comment>
<evidence type="ECO:0000256" key="2">
    <source>
        <dbReference type="ARBA" id="ARBA00022692"/>
    </source>
</evidence>
<keyword evidence="4 7" id="KW-0472">Membrane</keyword>
<dbReference type="STRING" id="703135.A0A2A9NX97"/>
<dbReference type="GO" id="GO:0034486">
    <property type="term" value="P:vacuolar transmembrane transport"/>
    <property type="evidence" value="ECO:0007669"/>
    <property type="project" value="UniProtKB-ARBA"/>
</dbReference>
<evidence type="ECO:0000256" key="4">
    <source>
        <dbReference type="ARBA" id="ARBA00023136"/>
    </source>
</evidence>
<feature type="transmembrane region" description="Helical" evidence="7">
    <location>
        <begin position="34"/>
        <end position="56"/>
    </location>
</feature>
<dbReference type="Pfam" id="PF04193">
    <property type="entry name" value="PQ-loop"/>
    <property type="match status" value="2"/>
</dbReference>
<sequence length="249" mass="27692">MNRKKLGCVSLASWIVVYSPQIYENYSLQSGEGLSVLFVLVWLLGDFCNLLGAVLAKLLPTVIALAIYYSLCDLTLLIQIYYYRWKRHSIMISYPPALEEEPLLTPEGGEVDEPPSQADFVVRYVGALCFVFMVGIVAWLLSGNEGSAGQPEAPPRGPEWLIQGLGWTSAVSYLGARIPQIIKNFKTRCDGLSPALFFFAIFGNVTYGLSICAKSMERDYLIMNASWLAGSILTVFLDIIVSEEHMDLR</sequence>
<dbReference type="GO" id="GO:0098852">
    <property type="term" value="C:lytic vacuole membrane"/>
    <property type="evidence" value="ECO:0007669"/>
    <property type="project" value="UniProtKB-ARBA"/>
</dbReference>
<feature type="transmembrane region" description="Helical" evidence="7">
    <location>
        <begin position="62"/>
        <end position="83"/>
    </location>
</feature>
<comment type="similarity">
    <text evidence="5">Belongs to the laat-1 family.</text>
</comment>
<dbReference type="SMART" id="SM00679">
    <property type="entry name" value="CTNS"/>
    <property type="match status" value="2"/>
</dbReference>
<proteinExistence type="inferred from homology"/>
<comment type="catalytic activity">
    <reaction evidence="6">
        <text>L-histidine(out) + L-arginine(in) = L-histidine(in) + L-arginine(out)</text>
        <dbReference type="Rhea" id="RHEA:71063"/>
        <dbReference type="ChEBI" id="CHEBI:32682"/>
        <dbReference type="ChEBI" id="CHEBI:57595"/>
    </reaction>
</comment>
<evidence type="ECO:0000256" key="3">
    <source>
        <dbReference type="ARBA" id="ARBA00022989"/>
    </source>
</evidence>
<protein>
    <submittedName>
        <fullName evidence="8">Uncharacterized protein</fullName>
    </submittedName>
</protein>
<dbReference type="EMBL" id="KZ301971">
    <property type="protein sequence ID" value="PFH54104.1"/>
    <property type="molecule type" value="Genomic_DNA"/>
</dbReference>
<keyword evidence="9" id="KW-1185">Reference proteome</keyword>
<evidence type="ECO:0000256" key="1">
    <source>
        <dbReference type="ARBA" id="ARBA00004141"/>
    </source>
</evidence>
<dbReference type="OrthoDB" id="8048523at2759"/>
<dbReference type="InterPro" id="IPR051415">
    <property type="entry name" value="LAAT-1"/>
</dbReference>
<keyword evidence="2 7" id="KW-0812">Transmembrane</keyword>
<dbReference type="Proteomes" id="UP000242287">
    <property type="component" value="Unassembled WGS sequence"/>
</dbReference>
<evidence type="ECO:0000256" key="5">
    <source>
        <dbReference type="ARBA" id="ARBA00038039"/>
    </source>
</evidence>
<dbReference type="InterPro" id="IPR006603">
    <property type="entry name" value="PQ-loop_rpt"/>
</dbReference>
<name>A0A2A9NX97_9AGAR</name>
<dbReference type="GO" id="GO:0015174">
    <property type="term" value="F:basic amino acid transmembrane transporter activity"/>
    <property type="evidence" value="ECO:0007669"/>
    <property type="project" value="UniProtKB-ARBA"/>
</dbReference>
<feature type="transmembrane region" description="Helical" evidence="7">
    <location>
        <begin position="121"/>
        <end position="140"/>
    </location>
</feature>
<evidence type="ECO:0000313" key="8">
    <source>
        <dbReference type="EMBL" id="PFH54104.1"/>
    </source>
</evidence>
<evidence type="ECO:0000256" key="7">
    <source>
        <dbReference type="SAM" id="Phobius"/>
    </source>
</evidence>
<dbReference type="Gene3D" id="1.20.1280.290">
    <property type="match status" value="2"/>
</dbReference>
<keyword evidence="3 7" id="KW-1133">Transmembrane helix</keyword>
<evidence type="ECO:0000256" key="6">
    <source>
        <dbReference type="ARBA" id="ARBA00050768"/>
    </source>
</evidence>